<proteinExistence type="predicted"/>
<evidence type="ECO:0000256" key="1">
    <source>
        <dbReference type="SAM" id="MobiDB-lite"/>
    </source>
</evidence>
<evidence type="ECO:0000313" key="2">
    <source>
        <dbReference type="EMBL" id="KAL1601448.1"/>
    </source>
</evidence>
<name>A0ABR3RAJ7_9PLEO</name>
<reference evidence="2 3" key="1">
    <citation type="submission" date="2024-02" db="EMBL/GenBank/DDBJ databases">
        <title>De novo assembly and annotation of 12 fungi associated with fruit tree decline syndrome in Ontario, Canada.</title>
        <authorList>
            <person name="Sulman M."/>
            <person name="Ellouze W."/>
            <person name="Ilyukhin E."/>
        </authorList>
    </citation>
    <scope>NUCLEOTIDE SEQUENCE [LARGE SCALE GENOMIC DNA]</scope>
    <source>
        <strain evidence="2 3">M42-189</strain>
    </source>
</reference>
<evidence type="ECO:0000313" key="3">
    <source>
        <dbReference type="Proteomes" id="UP001521785"/>
    </source>
</evidence>
<dbReference type="EMBL" id="JAKJXO020000008">
    <property type="protein sequence ID" value="KAL1601448.1"/>
    <property type="molecule type" value="Genomic_DNA"/>
</dbReference>
<accession>A0ABR3RAJ7</accession>
<feature type="region of interest" description="Disordered" evidence="1">
    <location>
        <begin position="42"/>
        <end position="64"/>
    </location>
</feature>
<gene>
    <name evidence="2" type="ORF">SLS60_006363</name>
</gene>
<sequence>MTANPFSDHLYRIDSNEHIDVGESLAFPVPYLTQLPPMSTSSPISSAEVSPASTAPSTPPLPSPPLEWTAGTLNYLFSALYPEQMASDSMVLESHPIKSWALFSPIRLDLYIRTKSTPVPAWAYAATAPIGTGRPTSRVLLAQASGGTVAQARRALAKQFIGRLSYFTNYYDILAELYTLDDPALRSLIRGIEGMKRVPERELMQRLLRLRDAGVDREWGFEARFELFLLYGGWRRVGHVPELALKLGLEERKVLAQFYGGVVDFLEMVGADLAVC</sequence>
<organism evidence="2 3">
    <name type="scientific">Paraconiothyrium brasiliense</name>
    <dbReference type="NCBI Taxonomy" id="300254"/>
    <lineage>
        <taxon>Eukaryota</taxon>
        <taxon>Fungi</taxon>
        <taxon>Dikarya</taxon>
        <taxon>Ascomycota</taxon>
        <taxon>Pezizomycotina</taxon>
        <taxon>Dothideomycetes</taxon>
        <taxon>Pleosporomycetidae</taxon>
        <taxon>Pleosporales</taxon>
        <taxon>Massarineae</taxon>
        <taxon>Didymosphaeriaceae</taxon>
        <taxon>Paraconiothyrium</taxon>
    </lineage>
</organism>
<dbReference type="Proteomes" id="UP001521785">
    <property type="component" value="Unassembled WGS sequence"/>
</dbReference>
<comment type="caution">
    <text evidence="2">The sequence shown here is derived from an EMBL/GenBank/DDBJ whole genome shotgun (WGS) entry which is preliminary data.</text>
</comment>
<protein>
    <submittedName>
        <fullName evidence="2">Uncharacterized protein</fullName>
    </submittedName>
</protein>
<keyword evidence="3" id="KW-1185">Reference proteome</keyword>